<keyword evidence="2" id="KW-0456">Lyase</keyword>
<dbReference type="SUPFAM" id="SSF53800">
    <property type="entry name" value="Chelatase"/>
    <property type="match status" value="1"/>
</dbReference>
<organism evidence="3 4">
    <name type="scientific">Salibacterium qingdaonense</name>
    <dbReference type="NCBI Taxonomy" id="266892"/>
    <lineage>
        <taxon>Bacteria</taxon>
        <taxon>Bacillati</taxon>
        <taxon>Bacillota</taxon>
        <taxon>Bacilli</taxon>
        <taxon>Bacillales</taxon>
        <taxon>Bacillaceae</taxon>
    </lineage>
</organism>
<accession>A0A1I4MLB8</accession>
<gene>
    <name evidence="3" type="ORF">SAMN04488054_11254</name>
</gene>
<evidence type="ECO:0000256" key="1">
    <source>
        <dbReference type="ARBA" id="ARBA00022723"/>
    </source>
</evidence>
<dbReference type="PANTHER" id="PTHR33542:SF3">
    <property type="entry name" value="SIROHYDROCHLORIN FERROCHELATASE, CHLOROPLASTIC"/>
    <property type="match status" value="1"/>
</dbReference>
<dbReference type="InterPro" id="IPR002762">
    <property type="entry name" value="CbiX-like"/>
</dbReference>
<evidence type="ECO:0000313" key="3">
    <source>
        <dbReference type="EMBL" id="SFM03865.1"/>
    </source>
</evidence>
<dbReference type="OrthoDB" id="9797895at2"/>
<dbReference type="Proteomes" id="UP000199668">
    <property type="component" value="Unassembled WGS sequence"/>
</dbReference>
<protein>
    <submittedName>
        <fullName evidence="3">Sirohydrochlorin ferrochelatase</fullName>
    </submittedName>
</protein>
<dbReference type="GO" id="GO:0016829">
    <property type="term" value="F:lyase activity"/>
    <property type="evidence" value="ECO:0007669"/>
    <property type="project" value="UniProtKB-KW"/>
</dbReference>
<dbReference type="AlphaFoldDB" id="A0A1I4MLB8"/>
<dbReference type="EMBL" id="FOTY01000012">
    <property type="protein sequence ID" value="SFM03865.1"/>
    <property type="molecule type" value="Genomic_DNA"/>
</dbReference>
<evidence type="ECO:0000256" key="2">
    <source>
        <dbReference type="ARBA" id="ARBA00023239"/>
    </source>
</evidence>
<name>A0A1I4MLB8_9BACI</name>
<reference evidence="3 4" key="1">
    <citation type="submission" date="2016-10" db="EMBL/GenBank/DDBJ databases">
        <authorList>
            <person name="de Groot N.N."/>
        </authorList>
    </citation>
    <scope>NUCLEOTIDE SEQUENCE [LARGE SCALE GENOMIC DNA]</scope>
    <source>
        <strain evidence="3 4">CGMCC 1.6134</strain>
    </source>
</reference>
<keyword evidence="4" id="KW-1185">Reference proteome</keyword>
<dbReference type="Gene3D" id="3.40.50.1400">
    <property type="match status" value="2"/>
</dbReference>
<dbReference type="Pfam" id="PF01903">
    <property type="entry name" value="CbiX"/>
    <property type="match status" value="2"/>
</dbReference>
<dbReference type="CDD" id="cd03414">
    <property type="entry name" value="CbiX_SirB_C"/>
    <property type="match status" value="1"/>
</dbReference>
<dbReference type="PANTHER" id="PTHR33542">
    <property type="entry name" value="SIROHYDROCHLORIN FERROCHELATASE, CHLOROPLASTIC"/>
    <property type="match status" value="1"/>
</dbReference>
<proteinExistence type="predicted"/>
<dbReference type="CDD" id="cd03416">
    <property type="entry name" value="CbiX_SirB_N"/>
    <property type="match status" value="1"/>
</dbReference>
<dbReference type="GO" id="GO:0046872">
    <property type="term" value="F:metal ion binding"/>
    <property type="evidence" value="ECO:0007669"/>
    <property type="project" value="UniProtKB-KW"/>
</dbReference>
<sequence>MKGCVSLMRAVLYVGHGTRVPEGSRQMKAFVEETKKSVPCSVQETCFLELSEPDILEGAGRCVEQGADTITVVPVLLLAAGHIKEDIPAELQKVQEIYPDLTIQYGAPFGLHTKMLDVLMVRLQAQGWTTDEDADILLVGRGSSDKNALQDFHRIAAGLKEQTGGRNVKTAFLAAASPTFDEGLAAMAQSRARRVYVVPYLMFTGLLMQEMQEKIDRMNETAAPEMKLCDYLGFDEELQEVLRQRTIETMEQPAWVKRSGENV</sequence>
<evidence type="ECO:0000313" key="4">
    <source>
        <dbReference type="Proteomes" id="UP000199668"/>
    </source>
</evidence>
<dbReference type="STRING" id="266892.SAMN04488054_11254"/>
<keyword evidence="1" id="KW-0479">Metal-binding</keyword>
<dbReference type="InterPro" id="IPR050963">
    <property type="entry name" value="Sirohydro_Cobaltochel/CbiX"/>
</dbReference>